<dbReference type="CDD" id="cd00093">
    <property type="entry name" value="HTH_XRE"/>
    <property type="match status" value="1"/>
</dbReference>
<name>A0A1V0EDM8_9CAUD</name>
<dbReference type="InterPro" id="IPR010982">
    <property type="entry name" value="Lambda_DNA-bd_dom_sf"/>
</dbReference>
<feature type="region of interest" description="Disordered" evidence="1">
    <location>
        <begin position="54"/>
        <end position="78"/>
    </location>
</feature>
<dbReference type="SMART" id="SM00530">
    <property type="entry name" value="HTH_XRE"/>
    <property type="match status" value="1"/>
</dbReference>
<reference evidence="4" key="1">
    <citation type="journal article" date="2017" name="Curr. Microbiol.">
        <title>Genomic Diversity of Type B3 Bacteriophages of Caulobacter crescentus.</title>
        <authorList>
            <person name="Ash K.T."/>
            <person name="Drake K.M."/>
            <person name="Gibbs W.S."/>
            <person name="Ely B."/>
        </authorList>
    </citation>
    <scope>NUCLEOTIDE SEQUENCE [LARGE SCALE GENOMIC DNA]</scope>
</reference>
<evidence type="ECO:0000256" key="1">
    <source>
        <dbReference type="SAM" id="MobiDB-lite"/>
    </source>
</evidence>
<evidence type="ECO:0000313" key="3">
    <source>
        <dbReference type="EMBL" id="ARB15023.1"/>
    </source>
</evidence>
<organism evidence="3 4">
    <name type="scientific">Caulobacter phage Ccr32</name>
    <dbReference type="NCBI Taxonomy" id="1959738"/>
    <lineage>
        <taxon>Viruses</taxon>
        <taxon>Duplodnaviria</taxon>
        <taxon>Heunggongvirae</taxon>
        <taxon>Uroviricota</taxon>
        <taxon>Caudoviricetes</taxon>
        <taxon>Jeanschmidtviridae</taxon>
        <taxon>Shapirovirus</taxon>
        <taxon>Shapirovirus cbk</taxon>
    </lineage>
</organism>
<evidence type="ECO:0000259" key="2">
    <source>
        <dbReference type="PROSITE" id="PS50943"/>
    </source>
</evidence>
<dbReference type="Proteomes" id="UP000222485">
    <property type="component" value="Genome"/>
</dbReference>
<proteinExistence type="predicted"/>
<gene>
    <name evidence="3" type="ORF">Ccr32_gp105</name>
</gene>
<dbReference type="EMBL" id="KY555146">
    <property type="protein sequence ID" value="ARB15023.1"/>
    <property type="molecule type" value="Genomic_DNA"/>
</dbReference>
<accession>A0A1V0EDM8</accession>
<dbReference type="InterPro" id="IPR001387">
    <property type="entry name" value="Cro/C1-type_HTH"/>
</dbReference>
<feature type="domain" description="HTH cro/C1-type" evidence="2">
    <location>
        <begin position="35"/>
        <end position="116"/>
    </location>
</feature>
<evidence type="ECO:0000313" key="4">
    <source>
        <dbReference type="Proteomes" id="UP000222485"/>
    </source>
</evidence>
<dbReference type="GO" id="GO:0003677">
    <property type="term" value="F:DNA binding"/>
    <property type="evidence" value="ECO:0007669"/>
    <property type="project" value="InterPro"/>
</dbReference>
<sequence length="266" mass="29564">MQAVAELKPMVPHRARSLIHKDADLAHPQTIGQRITACRKALDMTQEQVASQVYLTQQSNSRKDTSTKPGWEPKQAGERRPLARTAYIMYESDSVKPHIDVLEQIAHVLKTTPEYITFGVGAPNPVEEVTFKGRLGEFKRARTWNLDPDWLRERFEAEPTDLALAPIHDFAPGLKPGDMAVVRRDVEPSAAGGEFVYGMDKVMQVAHVTRPSKGGAFRVYSADLKDHVDVDPKRIVFLGKVVGKIGDLAPSLPASAPKRRRLEAVD</sequence>
<dbReference type="PROSITE" id="PS50943">
    <property type="entry name" value="HTH_CROC1"/>
    <property type="match status" value="1"/>
</dbReference>
<protein>
    <recommendedName>
        <fullName evidence="2">HTH cro/C1-type domain-containing protein</fullName>
    </recommendedName>
</protein>
<dbReference type="Gene3D" id="1.10.260.40">
    <property type="entry name" value="lambda repressor-like DNA-binding domains"/>
    <property type="match status" value="1"/>
</dbReference>